<dbReference type="NCBIfam" id="TIGR02118">
    <property type="entry name" value="EthD family reductase"/>
    <property type="match status" value="1"/>
</dbReference>
<organism evidence="2 3">
    <name type="scientific">Saccharopolyspora mangrovi</name>
    <dbReference type="NCBI Taxonomy" id="3082379"/>
    <lineage>
        <taxon>Bacteria</taxon>
        <taxon>Bacillati</taxon>
        <taxon>Actinomycetota</taxon>
        <taxon>Actinomycetes</taxon>
        <taxon>Pseudonocardiales</taxon>
        <taxon>Pseudonocardiaceae</taxon>
        <taxon>Saccharopolyspora</taxon>
    </lineage>
</organism>
<gene>
    <name evidence="2" type="ORF">R4I43_30425</name>
</gene>
<dbReference type="EMBL" id="JAWLNX010000032">
    <property type="protein sequence ID" value="MEB3371726.1"/>
    <property type="molecule type" value="Genomic_DNA"/>
</dbReference>
<evidence type="ECO:0000313" key="2">
    <source>
        <dbReference type="EMBL" id="MEB3371726.1"/>
    </source>
</evidence>
<proteinExistence type="predicted"/>
<dbReference type="RefSeq" id="WP_324269152.1">
    <property type="nucleotide sequence ID" value="NZ_JAWLNX010000032.1"/>
</dbReference>
<evidence type="ECO:0000313" key="3">
    <source>
        <dbReference type="Proteomes" id="UP001327093"/>
    </source>
</evidence>
<dbReference type="Pfam" id="PF07110">
    <property type="entry name" value="EthD"/>
    <property type="match status" value="1"/>
</dbReference>
<comment type="caution">
    <text evidence="2">The sequence shown here is derived from an EMBL/GenBank/DDBJ whole genome shotgun (WGS) entry which is preliminary data.</text>
</comment>
<dbReference type="InterPro" id="IPR009799">
    <property type="entry name" value="EthD_dom"/>
</dbReference>
<dbReference type="SUPFAM" id="SSF54909">
    <property type="entry name" value="Dimeric alpha+beta barrel"/>
    <property type="match status" value="1"/>
</dbReference>
<dbReference type="InterPro" id="IPR011008">
    <property type="entry name" value="Dimeric_a/b-barrel"/>
</dbReference>
<sequence>MVYTLAFLTRPKPGITEDEFFVHYRDVHRPLAQKLPGLLAYRQTRIRKDGFRGADAGDYAAYSEYTFNSEQDAAVAWRSPEGIALDEDTGRFMDWPSVLTLPLTELGTFMSEHKETTE</sequence>
<accession>A0ABU6AJJ2</accession>
<name>A0ABU6AJJ2_9PSEU</name>
<evidence type="ECO:0000259" key="1">
    <source>
        <dbReference type="Pfam" id="PF07110"/>
    </source>
</evidence>
<protein>
    <submittedName>
        <fullName evidence="2">EthD domain-containing protein</fullName>
    </submittedName>
</protein>
<feature type="domain" description="EthD" evidence="1">
    <location>
        <begin position="12"/>
        <end position="94"/>
    </location>
</feature>
<dbReference type="Proteomes" id="UP001327093">
    <property type="component" value="Unassembled WGS sequence"/>
</dbReference>
<dbReference type="Gene3D" id="3.30.70.100">
    <property type="match status" value="1"/>
</dbReference>
<keyword evidence="3" id="KW-1185">Reference proteome</keyword>
<reference evidence="2 3" key="1">
    <citation type="submission" date="2023-10" db="EMBL/GenBank/DDBJ databases">
        <title>Saccharopolyspora sp. nov., isolated from mangrove soil.</title>
        <authorList>
            <person name="Lu Y."/>
            <person name="Liu W."/>
        </authorList>
    </citation>
    <scope>NUCLEOTIDE SEQUENCE [LARGE SCALE GENOMIC DNA]</scope>
    <source>
        <strain evidence="2 3">S2-29</strain>
    </source>
</reference>